<dbReference type="PRINTS" id="PR00364">
    <property type="entry name" value="DISEASERSIST"/>
</dbReference>
<feature type="domain" description="Disease resistance protein At4g27190-like leucine-rich repeats" evidence="5">
    <location>
        <begin position="750"/>
        <end position="849"/>
    </location>
</feature>
<dbReference type="Gene3D" id="1.10.8.430">
    <property type="entry name" value="Helical domain of apoptotic protease-activating factors"/>
    <property type="match status" value="1"/>
</dbReference>
<evidence type="ECO:0000259" key="6">
    <source>
        <dbReference type="Pfam" id="PF23598"/>
    </source>
</evidence>
<evidence type="ECO:0000256" key="1">
    <source>
        <dbReference type="ARBA" id="ARBA00022737"/>
    </source>
</evidence>
<evidence type="ECO:0000256" key="4">
    <source>
        <dbReference type="SAM" id="Coils"/>
    </source>
</evidence>
<dbReference type="PANTHER" id="PTHR33463:SF203">
    <property type="entry name" value="AAA+ ATPASE DOMAIN-CONTAINING PROTEIN"/>
    <property type="match status" value="1"/>
</dbReference>
<dbReference type="GO" id="GO:0005524">
    <property type="term" value="F:ATP binding"/>
    <property type="evidence" value="ECO:0007669"/>
    <property type="project" value="UniProtKB-KW"/>
</dbReference>
<accession>A0A5C7HSF1</accession>
<dbReference type="Proteomes" id="UP000323000">
    <property type="component" value="Chromosome 7"/>
</dbReference>
<keyword evidence="4" id="KW-0175">Coiled coil</keyword>
<gene>
    <name evidence="7" type="ORF">EZV62_017025</name>
</gene>
<reference evidence="8" key="1">
    <citation type="journal article" date="2019" name="Gigascience">
        <title>De novo genome assembly of the endangered Acer yangbiense, a plant species with extremely small populations endemic to Yunnan Province, China.</title>
        <authorList>
            <person name="Yang J."/>
            <person name="Wariss H.M."/>
            <person name="Tao L."/>
            <person name="Zhang R."/>
            <person name="Yun Q."/>
            <person name="Hollingsworth P."/>
            <person name="Dao Z."/>
            <person name="Luo G."/>
            <person name="Guo H."/>
            <person name="Ma Y."/>
            <person name="Sun W."/>
        </authorList>
    </citation>
    <scope>NUCLEOTIDE SEQUENCE [LARGE SCALE GENOMIC DNA]</scope>
    <source>
        <strain evidence="8">cv. Malutang</strain>
    </source>
</reference>
<feature type="domain" description="Disease resistance protein At4g27190-like leucine-rich repeats" evidence="5">
    <location>
        <begin position="1058"/>
        <end position="1172"/>
    </location>
</feature>
<sequence>MELPVMKKSYQTREEKFKRRVKRYVGIWCCLDNHTPESRTHITTCTGTENLIGNLSHLKLQRMITHHEVLLVTSSYRSFAVMWQVVSAFQWLYDDFSVYQHISGKVAELLVVPIGKKLCYPFKYKSNMEELKQQVEKLRNAKESVQHSIDEAKRQGDDIEKDVEKWLSSVDEFAEKIVKPIIDEEDKAKNLCSTGFSPNLMTRYSLAKKAAKTAKDGVNLLREGKFEKVSHCPAIGRTKSFYTRGHEDFGSRMLKNFLVEILSDVEARNLFWKIVNHSEEKPDFNAIAVEIVKKCAGLPVAITAVANASKNGDLSDWKNSLQWLRKSNPKAIKGMEASVYSTIELSYNKLGHEEQSLFLLCSLENAGTNIHTLDLFKYSMGLGLFKDVDTMEEARNRMHTLISNLKASCLLLDGKANDFVKVHDIIHAVAISIASSKDNLMFNIQNATRMKEMLEEKQPKDSIGISLPWLEIDELPETLEFPKLELFLLLSRDDSSKIPDAFFEGVKGLKVLNLTALELLALPSSLGMLMNLRTLCLDDCLLGDIAIIGKLKKLEILSFRQADIELLSREIGQLTRLRVLDLSNCSTLKVITPNVISGLTRLEELYMGNSFIHWDVEGQSNASLAELKKLSNLTTLEIHVLDAQIMPGDLFFGKLERYRIFIGDVWKWSGKYETSKTLKLKLNSSFYLNDGVKFLVNKAEDLHLDEPKGVKNVLHELNGEGFQQLKHLLVQNSPQIQYIINSNFPRLESLFLHNLVNLEKICHDRLAIESFNKLRIVKVYKCDRLKHLFSFSMVKNLSQLQELEVTNCKKLEEIVFKESEEQVHQNDMISRVEFTQLRTLTLLRLPRLTSFGFNLFTPDTESQEIVSRDEPKGFMSLFSQNVVLPSLENLKLCSINIGCTWFDQLPVILVQLEKLEIRNCSMIKWIINTEELREEKEVFPKLLLLQLQGLPKLSRFSSGKSVEFPSLTQLDIQNCPKLKTFLSDSLSADLMPSKDDMHPLFDKKVAFPCLKILILNELPGLLHLWKEDSQPSSVFGNLTSLTVSDCDNIETLVPSSVSLQKLRTLTVCSCNSLMNLMTLSTAKTLVQLESMDICFCEMIEEMIIDMGADEILTAEGEKDAVINKITLFMLNSIVLEDLPSLTSFYSGTNTLECPSLKIIDIKACLKMETFVTMDLSIHSASFFSEKAISWCLQNLTELVMCDCDNLKYSFPSSMAESFVHLEFLELKLEGLPELTRFCDFNGNSIELPSLSELMIVNCPKMQTFASDSLCAKMETVVFPNTEDLSIHSASFFNEAISWCLQNLRALIMCDCGNLKYSFPSSMAESFVHLEVLELKLKGLPKLTRFCDFNGNSFELPSLSRMEIQNCPKMQTFAFDSLCADMPAIEEPEKVNTEETIHSFFDEKVAFPCLKVLELYKLPKLLHLRKGNSQPSKVFENLEHLKVAGCRNLKTLVPSSVSVQNLVTLEVKKCDGLKNLVTFSTAKSLEQLKKMKIILCKTIEEVIIDEGDVVKDGIVFKQLKYMKLGCLPSLTSFCKGNFTIEFPCLKRVLVMKCFKMMNFSQGVLSTPKLQRVQLKEEKDEWRWESKVCESSWEGEEDGGCWEGDFNTTIQKLFKDMNAESSEQK</sequence>
<protein>
    <submittedName>
        <fullName evidence="7">Uncharacterized protein</fullName>
    </submittedName>
</protein>
<dbReference type="InterPro" id="IPR050905">
    <property type="entry name" value="Plant_NBS-LRR"/>
</dbReference>
<dbReference type="GO" id="GO:0043531">
    <property type="term" value="F:ADP binding"/>
    <property type="evidence" value="ECO:0007669"/>
    <property type="project" value="InterPro"/>
</dbReference>
<organism evidence="7 8">
    <name type="scientific">Acer yangbiense</name>
    <dbReference type="NCBI Taxonomy" id="1000413"/>
    <lineage>
        <taxon>Eukaryota</taxon>
        <taxon>Viridiplantae</taxon>
        <taxon>Streptophyta</taxon>
        <taxon>Embryophyta</taxon>
        <taxon>Tracheophyta</taxon>
        <taxon>Spermatophyta</taxon>
        <taxon>Magnoliopsida</taxon>
        <taxon>eudicotyledons</taxon>
        <taxon>Gunneridae</taxon>
        <taxon>Pentapetalae</taxon>
        <taxon>rosids</taxon>
        <taxon>malvids</taxon>
        <taxon>Sapindales</taxon>
        <taxon>Sapindaceae</taxon>
        <taxon>Hippocastanoideae</taxon>
        <taxon>Acereae</taxon>
        <taxon>Acer</taxon>
    </lineage>
</organism>
<dbReference type="Pfam" id="PF23598">
    <property type="entry name" value="LRR_14"/>
    <property type="match status" value="1"/>
</dbReference>
<evidence type="ECO:0000313" key="7">
    <source>
        <dbReference type="EMBL" id="TXG59196.1"/>
    </source>
</evidence>
<name>A0A5C7HSF1_9ROSI</name>
<dbReference type="InterPro" id="IPR032675">
    <property type="entry name" value="LRR_dom_sf"/>
</dbReference>
<dbReference type="OrthoDB" id="1747797at2759"/>
<dbReference type="PANTHER" id="PTHR33463">
    <property type="entry name" value="NB-ARC DOMAIN-CONTAINING PROTEIN-RELATED"/>
    <property type="match status" value="1"/>
</dbReference>
<keyword evidence="2" id="KW-0547">Nucleotide-binding</keyword>
<feature type="domain" description="Disease resistance protein At4g27190-like leucine-rich repeats" evidence="5">
    <location>
        <begin position="1457"/>
        <end position="1556"/>
    </location>
</feature>
<feature type="domain" description="Disease resistance protein At4g27190-like leucine-rich repeats" evidence="5">
    <location>
        <begin position="904"/>
        <end position="991"/>
    </location>
</feature>
<dbReference type="Pfam" id="PF23247">
    <property type="entry name" value="LRR_RPS2"/>
    <property type="match status" value="5"/>
</dbReference>
<keyword evidence="3" id="KW-0611">Plant defense</keyword>
<dbReference type="Gene3D" id="3.80.10.10">
    <property type="entry name" value="Ribonuclease Inhibitor"/>
    <property type="match status" value="4"/>
</dbReference>
<dbReference type="InterPro" id="IPR057135">
    <property type="entry name" value="At4g27190-like_LRR"/>
</dbReference>
<evidence type="ECO:0000256" key="2">
    <source>
        <dbReference type="ARBA" id="ARBA00022741"/>
    </source>
</evidence>
<evidence type="ECO:0000259" key="5">
    <source>
        <dbReference type="Pfam" id="PF23247"/>
    </source>
</evidence>
<dbReference type="GO" id="GO:0006952">
    <property type="term" value="P:defense response"/>
    <property type="evidence" value="ECO:0007669"/>
    <property type="project" value="UniProtKB-KW"/>
</dbReference>
<feature type="domain" description="Disease resistance protein At4g27190-like leucine-rich repeats" evidence="5">
    <location>
        <begin position="1401"/>
        <end position="1456"/>
    </location>
</feature>
<dbReference type="InterPro" id="IPR027417">
    <property type="entry name" value="P-loop_NTPase"/>
</dbReference>
<dbReference type="SUPFAM" id="SSF52058">
    <property type="entry name" value="L domain-like"/>
    <property type="match status" value="2"/>
</dbReference>
<evidence type="ECO:0000313" key="8">
    <source>
        <dbReference type="Proteomes" id="UP000323000"/>
    </source>
</evidence>
<evidence type="ECO:0000256" key="3">
    <source>
        <dbReference type="ARBA" id="ARBA00022821"/>
    </source>
</evidence>
<keyword evidence="1" id="KW-0677">Repeat</keyword>
<comment type="caution">
    <text evidence="7">The sequence shown here is derived from an EMBL/GenBank/DDBJ whole genome shotgun (WGS) entry which is preliminary data.</text>
</comment>
<feature type="domain" description="Disease resistance R13L4/SHOC-2-like LRR" evidence="6">
    <location>
        <begin position="507"/>
        <end position="640"/>
    </location>
</feature>
<dbReference type="EMBL" id="VAHF01000007">
    <property type="protein sequence ID" value="TXG59196.1"/>
    <property type="molecule type" value="Genomic_DNA"/>
</dbReference>
<dbReference type="InterPro" id="IPR055414">
    <property type="entry name" value="LRR_R13L4/SHOC2-like"/>
</dbReference>
<dbReference type="SUPFAM" id="SSF52540">
    <property type="entry name" value="P-loop containing nucleoside triphosphate hydrolases"/>
    <property type="match status" value="1"/>
</dbReference>
<feature type="coiled-coil region" evidence="4">
    <location>
        <begin position="124"/>
        <end position="162"/>
    </location>
</feature>
<dbReference type="InterPro" id="IPR042197">
    <property type="entry name" value="Apaf_helical"/>
</dbReference>
<dbReference type="SUPFAM" id="SSF52047">
    <property type="entry name" value="RNI-like"/>
    <property type="match status" value="1"/>
</dbReference>
<keyword evidence="8" id="KW-1185">Reference proteome</keyword>
<proteinExistence type="predicted"/>